<dbReference type="Pfam" id="PF01494">
    <property type="entry name" value="FAD_binding_3"/>
    <property type="match status" value="2"/>
</dbReference>
<dbReference type="SUPFAM" id="SSF54373">
    <property type="entry name" value="FAD-linked reductases, C-terminal domain"/>
    <property type="match status" value="1"/>
</dbReference>
<gene>
    <name evidence="4" type="ORF">ACFQPB_23075</name>
</gene>
<organism evidence="4 5">
    <name type="scientific">Hydrogenophaga atypica</name>
    <dbReference type="NCBI Taxonomy" id="249409"/>
    <lineage>
        <taxon>Bacteria</taxon>
        <taxon>Pseudomonadati</taxon>
        <taxon>Pseudomonadota</taxon>
        <taxon>Betaproteobacteria</taxon>
        <taxon>Burkholderiales</taxon>
        <taxon>Comamonadaceae</taxon>
        <taxon>Hydrogenophaga</taxon>
    </lineage>
</organism>
<comment type="caution">
    <text evidence="4">The sequence shown here is derived from an EMBL/GenBank/DDBJ whole genome shotgun (WGS) entry which is preliminary data.</text>
</comment>
<feature type="domain" description="FAD-binding" evidence="3">
    <location>
        <begin position="2"/>
        <end position="171"/>
    </location>
</feature>
<dbReference type="Proteomes" id="UP001596501">
    <property type="component" value="Unassembled WGS sequence"/>
</dbReference>
<dbReference type="RefSeq" id="WP_028604878.1">
    <property type="nucleotide sequence ID" value="NZ_JBHTCA010000046.1"/>
</dbReference>
<keyword evidence="1" id="KW-0560">Oxidoreductase</keyword>
<accession>A0ABW2QWL7</accession>
<reference evidence="5" key="1">
    <citation type="journal article" date="2019" name="Int. J. Syst. Evol. Microbiol.">
        <title>The Global Catalogue of Microorganisms (GCM) 10K type strain sequencing project: providing services to taxonomists for standard genome sequencing and annotation.</title>
        <authorList>
            <consortium name="The Broad Institute Genomics Platform"/>
            <consortium name="The Broad Institute Genome Sequencing Center for Infectious Disease"/>
            <person name="Wu L."/>
            <person name="Ma J."/>
        </authorList>
    </citation>
    <scope>NUCLEOTIDE SEQUENCE [LARGE SCALE GENOMIC DNA]</scope>
    <source>
        <strain evidence="5">CGMCC 1.12371</strain>
    </source>
</reference>
<dbReference type="Gene3D" id="3.50.50.60">
    <property type="entry name" value="FAD/NAD(P)-binding domain"/>
    <property type="match status" value="1"/>
</dbReference>
<evidence type="ECO:0000313" key="5">
    <source>
        <dbReference type="Proteomes" id="UP001596501"/>
    </source>
</evidence>
<proteinExistence type="predicted"/>
<keyword evidence="5" id="KW-1185">Reference proteome</keyword>
<evidence type="ECO:0000259" key="3">
    <source>
        <dbReference type="Pfam" id="PF01494"/>
    </source>
</evidence>
<sequence length="427" mass="47086">MTVLIVGGGIAGLSLALTCHQIGVPFKVFESVPKISPLGVGINLQPSAVRELYDLGLASQLDEIGVRTRDYGLYTKKGLHIWTEPRGVAAGYKWPQFSVHRGELHMLLLNELTRRVGPDCVECGWSGMGFEDMGDRVVLKLRDRQGNERTESGDVLIGADGIHSAIRAQMNPSEGSPVWGGAVLWRGTTRARPYKTGASMVMIGYSGLRFVAYPISRQDPKTGLATINWIANLNYEPGQAWNKEDWNRQARLEDFLPRFESMRFDWLDVPAVIRAADKVFEYPMVDRDPLPLWTHGRATLMGDAAHAAYPVGSNGAGSAIIDARKLGRAFQDHGATSVALQRYEEEMRPVTSKVVLTNRVAGPDHILDVVEERCGGEFASIDEVISHDELAEHARRYKAIAGYSVETINESPATLRLHEPCQQVPTA</sequence>
<dbReference type="NCBIfam" id="NF005720">
    <property type="entry name" value="PRK07538.1"/>
    <property type="match status" value="1"/>
</dbReference>
<dbReference type="InterPro" id="IPR002938">
    <property type="entry name" value="FAD-bd"/>
</dbReference>
<dbReference type="EMBL" id="JBHTCA010000046">
    <property type="protein sequence ID" value="MFC7411743.1"/>
    <property type="molecule type" value="Genomic_DNA"/>
</dbReference>
<dbReference type="InterPro" id="IPR050493">
    <property type="entry name" value="FAD-dep_Monooxygenase_BioMet"/>
</dbReference>
<dbReference type="InterPro" id="IPR036188">
    <property type="entry name" value="FAD/NAD-bd_sf"/>
</dbReference>
<keyword evidence="2" id="KW-0503">Monooxygenase</keyword>
<protein>
    <submittedName>
        <fullName evidence="4">Flavin-dependent oxidoreductase</fullName>
    </submittedName>
</protein>
<dbReference type="PANTHER" id="PTHR13789:SF268">
    <property type="entry name" value="5-METHYLPHENAZINE-1-CARBOXYLATE 1-MONOOXYGENASE"/>
    <property type="match status" value="1"/>
</dbReference>
<evidence type="ECO:0000256" key="1">
    <source>
        <dbReference type="ARBA" id="ARBA00023002"/>
    </source>
</evidence>
<name>A0ABW2QWL7_9BURK</name>
<evidence type="ECO:0000313" key="4">
    <source>
        <dbReference type="EMBL" id="MFC7411743.1"/>
    </source>
</evidence>
<dbReference type="Gene3D" id="3.30.9.30">
    <property type="match status" value="1"/>
</dbReference>
<dbReference type="PANTHER" id="PTHR13789">
    <property type="entry name" value="MONOOXYGENASE"/>
    <property type="match status" value="1"/>
</dbReference>
<dbReference type="SUPFAM" id="SSF51905">
    <property type="entry name" value="FAD/NAD(P)-binding domain"/>
    <property type="match status" value="1"/>
</dbReference>
<feature type="domain" description="FAD-binding" evidence="3">
    <location>
        <begin position="293"/>
        <end position="355"/>
    </location>
</feature>
<evidence type="ECO:0000256" key="2">
    <source>
        <dbReference type="ARBA" id="ARBA00023033"/>
    </source>
</evidence>
<dbReference type="PRINTS" id="PR00420">
    <property type="entry name" value="RNGMNOXGNASE"/>
</dbReference>